<proteinExistence type="inferred from homology"/>
<name>A0ABV5RRZ0_9ACTN</name>
<keyword evidence="5 13" id="KW-0812">Transmembrane</keyword>
<evidence type="ECO:0000256" key="3">
    <source>
        <dbReference type="ARBA" id="ARBA00022448"/>
    </source>
</evidence>
<gene>
    <name evidence="14" type="ORF">ACFFSA_03825</name>
</gene>
<protein>
    <submittedName>
        <fullName evidence="14">TMEM175 family protein</fullName>
    </submittedName>
</protein>
<feature type="transmembrane region" description="Helical" evidence="13">
    <location>
        <begin position="171"/>
        <end position="192"/>
    </location>
</feature>
<feature type="transmembrane region" description="Helical" evidence="13">
    <location>
        <begin position="28"/>
        <end position="50"/>
    </location>
</feature>
<keyword evidence="7" id="KW-0630">Potassium</keyword>
<evidence type="ECO:0000256" key="8">
    <source>
        <dbReference type="ARBA" id="ARBA00022989"/>
    </source>
</evidence>
<evidence type="ECO:0000256" key="6">
    <source>
        <dbReference type="ARBA" id="ARBA00022826"/>
    </source>
</evidence>
<keyword evidence="4" id="KW-0633">Potassium transport</keyword>
<feature type="transmembrane region" description="Helical" evidence="13">
    <location>
        <begin position="129"/>
        <end position="150"/>
    </location>
</feature>
<comment type="similarity">
    <text evidence="2">Belongs to the TMEM175 family.</text>
</comment>
<evidence type="ECO:0000256" key="11">
    <source>
        <dbReference type="ARBA" id="ARBA00023303"/>
    </source>
</evidence>
<evidence type="ECO:0000256" key="7">
    <source>
        <dbReference type="ARBA" id="ARBA00022958"/>
    </source>
</evidence>
<dbReference type="PANTHER" id="PTHR31462">
    <property type="entry name" value="ENDOSOMAL/LYSOSOMAL POTASSIUM CHANNEL TMEM175"/>
    <property type="match status" value="1"/>
</dbReference>
<evidence type="ECO:0000256" key="12">
    <source>
        <dbReference type="ARBA" id="ARBA00034430"/>
    </source>
</evidence>
<evidence type="ECO:0000256" key="10">
    <source>
        <dbReference type="ARBA" id="ARBA00023136"/>
    </source>
</evidence>
<dbReference type="RefSeq" id="WP_345001618.1">
    <property type="nucleotide sequence ID" value="NZ_BAAAXV010000009.1"/>
</dbReference>
<keyword evidence="10 13" id="KW-0472">Membrane</keyword>
<keyword evidence="9" id="KW-0406">Ion transport</keyword>
<sequence>MSNKGRTDSQVSPHFTDEEDRRHVRERLVFFSDAVIAIAMTLLALELPVPHGQTNAEVWHSFVELLPDEYLNFVISFGVIAAFWVAHHQYFREIHVVDATLRRYNLGWLFLVVVVPFATRVSSEVGDLILGPVLYAVVISAIALLMVQMVRHATRAHLMRTEAPTQRMRGLVVGTGTAAAVFLLSIPVSFASPSWGKYFWLLTVVASRVTNRVFERRTAPAS</sequence>
<feature type="transmembrane region" description="Helical" evidence="13">
    <location>
        <begin position="70"/>
        <end position="86"/>
    </location>
</feature>
<dbReference type="InterPro" id="IPR010617">
    <property type="entry name" value="TMEM175-like"/>
</dbReference>
<reference evidence="14 15" key="1">
    <citation type="submission" date="2024-09" db="EMBL/GenBank/DDBJ databases">
        <authorList>
            <person name="Sun Q."/>
            <person name="Mori K."/>
        </authorList>
    </citation>
    <scope>NUCLEOTIDE SEQUENCE [LARGE SCALE GENOMIC DNA]</scope>
    <source>
        <strain evidence="14 15">JCM 3143</strain>
    </source>
</reference>
<dbReference type="Proteomes" id="UP001589532">
    <property type="component" value="Unassembled WGS sequence"/>
</dbReference>
<comment type="catalytic activity">
    <reaction evidence="12">
        <text>K(+)(in) = K(+)(out)</text>
        <dbReference type="Rhea" id="RHEA:29463"/>
        <dbReference type="ChEBI" id="CHEBI:29103"/>
    </reaction>
</comment>
<dbReference type="PANTHER" id="PTHR31462:SF5">
    <property type="entry name" value="ENDOSOMAL_LYSOSOMAL PROTON CHANNEL TMEM175"/>
    <property type="match status" value="1"/>
</dbReference>
<comment type="caution">
    <text evidence="14">The sequence shown here is derived from an EMBL/GenBank/DDBJ whole genome shotgun (WGS) entry which is preliminary data.</text>
</comment>
<keyword evidence="8 13" id="KW-1133">Transmembrane helix</keyword>
<evidence type="ECO:0000256" key="5">
    <source>
        <dbReference type="ARBA" id="ARBA00022692"/>
    </source>
</evidence>
<evidence type="ECO:0000256" key="2">
    <source>
        <dbReference type="ARBA" id="ARBA00006920"/>
    </source>
</evidence>
<evidence type="ECO:0000313" key="14">
    <source>
        <dbReference type="EMBL" id="MFB9622200.1"/>
    </source>
</evidence>
<organism evidence="14 15">
    <name type="scientific">Nonomuraea helvata</name>
    <dbReference type="NCBI Taxonomy" id="37484"/>
    <lineage>
        <taxon>Bacteria</taxon>
        <taxon>Bacillati</taxon>
        <taxon>Actinomycetota</taxon>
        <taxon>Actinomycetes</taxon>
        <taxon>Streptosporangiales</taxon>
        <taxon>Streptosporangiaceae</taxon>
        <taxon>Nonomuraea</taxon>
    </lineage>
</organism>
<accession>A0ABV5RRZ0</accession>
<comment type="subcellular location">
    <subcellularLocation>
        <location evidence="1">Membrane</location>
        <topology evidence="1">Multi-pass membrane protein</topology>
    </subcellularLocation>
</comment>
<evidence type="ECO:0000256" key="4">
    <source>
        <dbReference type="ARBA" id="ARBA00022538"/>
    </source>
</evidence>
<feature type="transmembrane region" description="Helical" evidence="13">
    <location>
        <begin position="106"/>
        <end position="123"/>
    </location>
</feature>
<keyword evidence="6" id="KW-0631">Potassium channel</keyword>
<evidence type="ECO:0000256" key="1">
    <source>
        <dbReference type="ARBA" id="ARBA00004141"/>
    </source>
</evidence>
<evidence type="ECO:0000256" key="13">
    <source>
        <dbReference type="SAM" id="Phobius"/>
    </source>
</evidence>
<evidence type="ECO:0000256" key="9">
    <source>
        <dbReference type="ARBA" id="ARBA00023065"/>
    </source>
</evidence>
<dbReference type="Pfam" id="PF06736">
    <property type="entry name" value="TMEM175"/>
    <property type="match status" value="1"/>
</dbReference>
<dbReference type="EMBL" id="JBHMBW010000002">
    <property type="protein sequence ID" value="MFB9622200.1"/>
    <property type="molecule type" value="Genomic_DNA"/>
</dbReference>
<keyword evidence="11" id="KW-0407">Ion channel</keyword>
<keyword evidence="3" id="KW-0813">Transport</keyword>
<keyword evidence="15" id="KW-1185">Reference proteome</keyword>
<evidence type="ECO:0000313" key="15">
    <source>
        <dbReference type="Proteomes" id="UP001589532"/>
    </source>
</evidence>